<evidence type="ECO:0008006" key="3">
    <source>
        <dbReference type="Google" id="ProtNLM"/>
    </source>
</evidence>
<organism evidence="1 2">
    <name type="scientific">Streptomyces chisholmiae</name>
    <dbReference type="NCBI Taxonomy" id="3075540"/>
    <lineage>
        <taxon>Bacteria</taxon>
        <taxon>Bacillati</taxon>
        <taxon>Actinomycetota</taxon>
        <taxon>Actinomycetes</taxon>
        <taxon>Kitasatosporales</taxon>
        <taxon>Streptomycetaceae</taxon>
        <taxon>Streptomyces</taxon>
    </lineage>
</organism>
<dbReference type="EMBL" id="JAVREO010000015">
    <property type="protein sequence ID" value="MDT0269159.1"/>
    <property type="molecule type" value="Genomic_DNA"/>
</dbReference>
<accession>A0ABU2JW19</accession>
<evidence type="ECO:0000313" key="1">
    <source>
        <dbReference type="EMBL" id="MDT0269159.1"/>
    </source>
</evidence>
<dbReference type="Proteomes" id="UP001183410">
    <property type="component" value="Unassembled WGS sequence"/>
</dbReference>
<proteinExistence type="predicted"/>
<reference evidence="2" key="1">
    <citation type="submission" date="2023-07" db="EMBL/GenBank/DDBJ databases">
        <title>30 novel species of actinomycetes from the DSMZ collection.</title>
        <authorList>
            <person name="Nouioui I."/>
        </authorList>
    </citation>
    <scope>NUCLEOTIDE SEQUENCE [LARGE SCALE GENOMIC DNA]</scope>
    <source>
        <strain evidence="2">DSM 44915</strain>
    </source>
</reference>
<gene>
    <name evidence="1" type="ORF">RM844_23000</name>
</gene>
<evidence type="ECO:0000313" key="2">
    <source>
        <dbReference type="Proteomes" id="UP001183410"/>
    </source>
</evidence>
<keyword evidence="2" id="KW-1185">Reference proteome</keyword>
<name>A0ABU2JW19_9ACTN</name>
<sequence length="192" mass="20470">MSPEETYALAAGRARAYGNGDAGRERAFLNEVRGCSLALERAGVVYAGAVLGYLEEELSLAVLTVAVRDFDYGPDARVAAEGTLQSLVASRGPMWSGAVYPLPCGQPAAVVTGPRVFRSRDMEPTDVPFAELQAHVPVPEGAAGTERRMLVVNFSTPAVRHWERYMPVLVRLLSGLSFSETEAAVPPPVPVG</sequence>
<comment type="caution">
    <text evidence="1">The sequence shown here is derived from an EMBL/GenBank/DDBJ whole genome shotgun (WGS) entry which is preliminary data.</text>
</comment>
<protein>
    <recommendedName>
        <fullName evidence="3">GAF domain-containing protein</fullName>
    </recommendedName>
</protein>